<reference evidence="2" key="1">
    <citation type="submission" date="2016-10" db="EMBL/GenBank/DDBJ databases">
        <authorList>
            <person name="Varghese N."/>
            <person name="Submissions S."/>
        </authorList>
    </citation>
    <scope>NUCLEOTIDE SEQUENCE [LARGE SCALE GENOMIC DNA]</scope>
    <source>
        <strain evidence="2">CGMCC 1.10228</strain>
    </source>
</reference>
<gene>
    <name evidence="1" type="ORF">SAMN04488136_12212</name>
</gene>
<dbReference type="GO" id="GO:0016301">
    <property type="term" value="F:kinase activity"/>
    <property type="evidence" value="ECO:0007669"/>
    <property type="project" value="UniProtKB-KW"/>
</dbReference>
<keyword evidence="2" id="KW-1185">Reference proteome</keyword>
<protein>
    <submittedName>
        <fullName evidence="1">Predicted kinase</fullName>
    </submittedName>
</protein>
<dbReference type="STRING" id="861298.SAMN04488136_12212"/>
<dbReference type="SUPFAM" id="SSF52540">
    <property type="entry name" value="P-loop containing nucleoside triphosphate hydrolases"/>
    <property type="match status" value="1"/>
</dbReference>
<evidence type="ECO:0000313" key="1">
    <source>
        <dbReference type="EMBL" id="SDH62263.1"/>
    </source>
</evidence>
<dbReference type="Gene3D" id="3.40.50.300">
    <property type="entry name" value="P-loop containing nucleotide triphosphate hydrolases"/>
    <property type="match status" value="1"/>
</dbReference>
<dbReference type="OrthoDB" id="531205at2"/>
<dbReference type="RefSeq" id="WP_093276397.1">
    <property type="nucleotide sequence ID" value="NZ_FNDD01000022.1"/>
</dbReference>
<dbReference type="InterPro" id="IPR027417">
    <property type="entry name" value="P-loop_NTPase"/>
</dbReference>
<accession>A0A1G8DX66</accession>
<sequence length="173" mass="20283">MAKIYFICGFIGSGKTTYSKQLATLSQGYRYNLDEWMIPLYGEHMERAVFDARIELLTELFKRQALALLELGVPVIFDFGFWRHADRQSIRHWAISQQLEFQFVYLDSDYALCCERAQQRNQTIKQGPQQDAFEMTPEMLALFWSQFEAPNEAERQRMLCIVPNSAHFMCDGE</sequence>
<organism evidence="1 2">
    <name type="scientific">Vibrio xiamenensis</name>
    <dbReference type="NCBI Taxonomy" id="861298"/>
    <lineage>
        <taxon>Bacteria</taxon>
        <taxon>Pseudomonadati</taxon>
        <taxon>Pseudomonadota</taxon>
        <taxon>Gammaproteobacteria</taxon>
        <taxon>Vibrionales</taxon>
        <taxon>Vibrionaceae</taxon>
        <taxon>Vibrio</taxon>
    </lineage>
</organism>
<dbReference type="Proteomes" id="UP000198854">
    <property type="component" value="Unassembled WGS sequence"/>
</dbReference>
<keyword evidence="1" id="KW-0808">Transferase</keyword>
<evidence type="ECO:0000313" key="2">
    <source>
        <dbReference type="Proteomes" id="UP000198854"/>
    </source>
</evidence>
<name>A0A1G8DX66_9VIBR</name>
<keyword evidence="1" id="KW-0418">Kinase</keyword>
<proteinExistence type="predicted"/>
<dbReference type="EMBL" id="FNDD01000022">
    <property type="protein sequence ID" value="SDH62263.1"/>
    <property type="molecule type" value="Genomic_DNA"/>
</dbReference>
<dbReference type="AlphaFoldDB" id="A0A1G8DX66"/>
<dbReference type="Pfam" id="PF13671">
    <property type="entry name" value="AAA_33"/>
    <property type="match status" value="1"/>
</dbReference>